<gene>
    <name evidence="3" type="ORF">HannXRQ_Chr17g0568021</name>
    <name evidence="2" type="ORF">HanXRQr2_Chr17g0827951</name>
</gene>
<evidence type="ECO:0000313" key="4">
    <source>
        <dbReference type="Proteomes" id="UP000215914"/>
    </source>
</evidence>
<reference evidence="2" key="3">
    <citation type="submission" date="2020-06" db="EMBL/GenBank/DDBJ databases">
        <title>Helianthus annuus Genome sequencing and assembly Release 2.</title>
        <authorList>
            <person name="Gouzy J."/>
            <person name="Langlade N."/>
            <person name="Munos S."/>
        </authorList>
    </citation>
    <scope>NUCLEOTIDE SEQUENCE</scope>
    <source>
        <tissue evidence="2">Leaves</tissue>
    </source>
</reference>
<accession>A0A251RU51</accession>
<evidence type="ECO:0000313" key="2">
    <source>
        <dbReference type="EMBL" id="KAF5757539.1"/>
    </source>
</evidence>
<reference evidence="3" key="2">
    <citation type="submission" date="2017-02" db="EMBL/GenBank/DDBJ databases">
        <title>Sunflower complete genome.</title>
        <authorList>
            <person name="Langlade N."/>
            <person name="Munos S."/>
        </authorList>
    </citation>
    <scope>NUCLEOTIDE SEQUENCE [LARGE SCALE GENOMIC DNA]</scope>
    <source>
        <tissue evidence="3">Leaves</tissue>
    </source>
</reference>
<feature type="region of interest" description="Disordered" evidence="1">
    <location>
        <begin position="25"/>
        <end position="53"/>
    </location>
</feature>
<organism evidence="3 4">
    <name type="scientific">Helianthus annuus</name>
    <name type="common">Common sunflower</name>
    <dbReference type="NCBI Taxonomy" id="4232"/>
    <lineage>
        <taxon>Eukaryota</taxon>
        <taxon>Viridiplantae</taxon>
        <taxon>Streptophyta</taxon>
        <taxon>Embryophyta</taxon>
        <taxon>Tracheophyta</taxon>
        <taxon>Spermatophyta</taxon>
        <taxon>Magnoliopsida</taxon>
        <taxon>eudicotyledons</taxon>
        <taxon>Gunneridae</taxon>
        <taxon>Pentapetalae</taxon>
        <taxon>asterids</taxon>
        <taxon>campanulids</taxon>
        <taxon>Asterales</taxon>
        <taxon>Asteraceae</taxon>
        <taxon>Asteroideae</taxon>
        <taxon>Heliantheae alliance</taxon>
        <taxon>Heliantheae</taxon>
        <taxon>Helianthus</taxon>
    </lineage>
</organism>
<keyword evidence="4" id="KW-1185">Reference proteome</keyword>
<name>A0A251RU51_HELAN</name>
<dbReference type="EMBL" id="MNCJ02000332">
    <property type="protein sequence ID" value="KAF5757539.1"/>
    <property type="molecule type" value="Genomic_DNA"/>
</dbReference>
<sequence>MVESTSSPVPGMTDEQYAMFLKLFGGNKNQEKEEPSPSANMAGLEQEELDWSG</sequence>
<dbReference type="Proteomes" id="UP000215914">
    <property type="component" value="Chromosome 17"/>
</dbReference>
<dbReference type="Gramene" id="mRNA:HanXRQr2_Chr17g0827951">
    <property type="protein sequence ID" value="mRNA:HanXRQr2_Chr17g0827951"/>
    <property type="gene ID" value="HanXRQr2_Chr17g0827951"/>
</dbReference>
<evidence type="ECO:0000256" key="1">
    <source>
        <dbReference type="SAM" id="MobiDB-lite"/>
    </source>
</evidence>
<dbReference type="EMBL" id="CM007906">
    <property type="protein sequence ID" value="OTF87983.1"/>
    <property type="molecule type" value="Genomic_DNA"/>
</dbReference>
<evidence type="ECO:0000313" key="3">
    <source>
        <dbReference type="EMBL" id="OTF87983.1"/>
    </source>
</evidence>
<proteinExistence type="predicted"/>
<dbReference type="AlphaFoldDB" id="A0A251RU51"/>
<dbReference type="InParanoid" id="A0A251RU51"/>
<protein>
    <submittedName>
        <fullName evidence="3">Uncharacterized protein</fullName>
    </submittedName>
</protein>
<reference evidence="2 4" key="1">
    <citation type="journal article" date="2017" name="Nature">
        <title>The sunflower genome provides insights into oil metabolism, flowering and Asterid evolution.</title>
        <authorList>
            <person name="Badouin H."/>
            <person name="Gouzy J."/>
            <person name="Grassa C.J."/>
            <person name="Murat F."/>
            <person name="Staton S.E."/>
            <person name="Cottret L."/>
            <person name="Lelandais-Briere C."/>
            <person name="Owens G.L."/>
            <person name="Carrere S."/>
            <person name="Mayjonade B."/>
            <person name="Legrand L."/>
            <person name="Gill N."/>
            <person name="Kane N.C."/>
            <person name="Bowers J.E."/>
            <person name="Hubner S."/>
            <person name="Bellec A."/>
            <person name="Berard A."/>
            <person name="Berges H."/>
            <person name="Blanchet N."/>
            <person name="Boniface M.C."/>
            <person name="Brunel D."/>
            <person name="Catrice O."/>
            <person name="Chaidir N."/>
            <person name="Claudel C."/>
            <person name="Donnadieu C."/>
            <person name="Faraut T."/>
            <person name="Fievet G."/>
            <person name="Helmstetter N."/>
            <person name="King M."/>
            <person name="Knapp S.J."/>
            <person name="Lai Z."/>
            <person name="Le Paslier M.C."/>
            <person name="Lippi Y."/>
            <person name="Lorenzon L."/>
            <person name="Mandel J.R."/>
            <person name="Marage G."/>
            <person name="Marchand G."/>
            <person name="Marquand E."/>
            <person name="Bret-Mestries E."/>
            <person name="Morien E."/>
            <person name="Nambeesan S."/>
            <person name="Nguyen T."/>
            <person name="Pegot-Espagnet P."/>
            <person name="Pouilly N."/>
            <person name="Raftis F."/>
            <person name="Sallet E."/>
            <person name="Schiex T."/>
            <person name="Thomas J."/>
            <person name="Vandecasteele C."/>
            <person name="Vares D."/>
            <person name="Vear F."/>
            <person name="Vautrin S."/>
            <person name="Crespi M."/>
            <person name="Mangin B."/>
            <person name="Burke J.M."/>
            <person name="Salse J."/>
            <person name="Munos S."/>
            <person name="Vincourt P."/>
            <person name="Rieseberg L.H."/>
            <person name="Langlade N.B."/>
        </authorList>
    </citation>
    <scope>NUCLEOTIDE SEQUENCE [LARGE SCALE GENOMIC DNA]</scope>
    <source>
        <strain evidence="4">cv. SF193</strain>
        <tissue evidence="2">Leaves</tissue>
    </source>
</reference>